<dbReference type="EMBL" id="LKEB01000001">
    <property type="protein sequence ID" value="ROW18422.1"/>
    <property type="molecule type" value="Genomic_DNA"/>
</dbReference>
<name>A0A423XPH6_9PEZI</name>
<comment type="caution">
    <text evidence="2">The sequence shown here is derived from an EMBL/GenBank/DDBJ whole genome shotgun (WGS) entry which is preliminary data.</text>
</comment>
<feature type="compositionally biased region" description="Low complexity" evidence="1">
    <location>
        <begin position="87"/>
        <end position="102"/>
    </location>
</feature>
<feature type="region of interest" description="Disordered" evidence="1">
    <location>
        <begin position="80"/>
        <end position="102"/>
    </location>
</feature>
<evidence type="ECO:0000313" key="2">
    <source>
        <dbReference type="EMBL" id="ROW18422.1"/>
    </source>
</evidence>
<dbReference type="OrthoDB" id="5238642at2759"/>
<keyword evidence="3" id="KW-1185">Reference proteome</keyword>
<feature type="region of interest" description="Disordered" evidence="1">
    <location>
        <begin position="552"/>
        <end position="577"/>
    </location>
</feature>
<gene>
    <name evidence="2" type="ORF">VPNG_00460</name>
</gene>
<organism evidence="2 3">
    <name type="scientific">Cytospora leucostoma</name>
    <dbReference type="NCBI Taxonomy" id="1230097"/>
    <lineage>
        <taxon>Eukaryota</taxon>
        <taxon>Fungi</taxon>
        <taxon>Dikarya</taxon>
        <taxon>Ascomycota</taxon>
        <taxon>Pezizomycotina</taxon>
        <taxon>Sordariomycetes</taxon>
        <taxon>Sordariomycetidae</taxon>
        <taxon>Diaporthales</taxon>
        <taxon>Cytosporaceae</taxon>
        <taxon>Cytospora</taxon>
    </lineage>
</organism>
<protein>
    <submittedName>
        <fullName evidence="2">Uncharacterized protein</fullName>
    </submittedName>
</protein>
<dbReference type="Proteomes" id="UP000285146">
    <property type="component" value="Unassembled WGS sequence"/>
</dbReference>
<feature type="compositionally biased region" description="Low complexity" evidence="1">
    <location>
        <begin position="349"/>
        <end position="369"/>
    </location>
</feature>
<evidence type="ECO:0000313" key="3">
    <source>
        <dbReference type="Proteomes" id="UP000285146"/>
    </source>
</evidence>
<dbReference type="InParanoid" id="A0A423XPH6"/>
<accession>A0A423XPH6</accession>
<sequence>MAGGYKRLENRKYNQDEINYVISRVQANWDADTIAKAFKQDHAQYWGDREFTKKQVNYIRSTYKLPWGAVATYNGPMPQFSQSPTVGPSAGPASSAQQQGQQLAEMLMAASPQAQGSIFQPAGFFPTSDAHYQQPQAAGAAIAGPSNHGQNPFRPDATGMMSMISGLNDTDVVPWQQPSYIGATAYLDPFADLDQSDEDPDLALGDADLDSFDMNEFFDFDAASSDLTAPVQQDLGASGVGPEANASAQNEAIKQAVEDSSVYHGFEGFGANMGNTIAGVSGQEDLGDNTLSAFGVGPGANLDAVLGQSANVAIANDLLANLLQSQKRKRPATDLGTGRGTAPNIPGHQQPAQSVQLAQSPQLAQSAQSLQPAQSLQQVELAQASQASYAPQAAQAMPVQQPGVTLQVFPPGCTEDGALDYDLYGRWYGDPHDSCQIPLRHRHDFDGGIHFRNELSVAQTLLAMHKKEGIGFLLGLGAAQRLQPHDDPQQMADLAHMTVPAEFGAQTEVTAPGPEIFAQVPEINRKLPANHHWEPYTKRVVRYNLPADISLDGEKRNVAGNQSASKGAGGASNESAQ</sequence>
<proteinExistence type="predicted"/>
<evidence type="ECO:0000256" key="1">
    <source>
        <dbReference type="SAM" id="MobiDB-lite"/>
    </source>
</evidence>
<dbReference type="AlphaFoldDB" id="A0A423XPH6"/>
<feature type="region of interest" description="Disordered" evidence="1">
    <location>
        <begin position="326"/>
        <end position="369"/>
    </location>
</feature>
<reference evidence="2 3" key="1">
    <citation type="submission" date="2015-09" db="EMBL/GenBank/DDBJ databases">
        <title>Host preference determinants of Valsa canker pathogens revealed by comparative genomics.</title>
        <authorList>
            <person name="Yin Z."/>
            <person name="Huang L."/>
        </authorList>
    </citation>
    <scope>NUCLEOTIDE SEQUENCE [LARGE SCALE GENOMIC DNA]</scope>
    <source>
        <strain evidence="2 3">SXYLt</strain>
    </source>
</reference>